<protein>
    <recommendedName>
        <fullName evidence="12">Very-long-chain 3-oxoacyl-CoA reductase</fullName>
        <ecNumber evidence="12">1.1.1.330</ecNumber>
    </recommendedName>
    <alternativeName>
        <fullName evidence="12">3-ketoacyl-CoA reductase</fullName>
        <shortName evidence="12">3-ketoreductase</shortName>
        <shortName evidence="12">KAR</shortName>
    </alternativeName>
    <alternativeName>
        <fullName evidence="12">Microsomal beta-keto-reductase</fullName>
    </alternativeName>
</protein>
<dbReference type="PANTHER" id="PTHR43086">
    <property type="entry name" value="VERY-LONG-CHAIN 3-OXOOACYL-COA REDUCTASE"/>
    <property type="match status" value="1"/>
</dbReference>
<evidence type="ECO:0000256" key="3">
    <source>
        <dbReference type="ARBA" id="ARBA00022692"/>
    </source>
</evidence>
<dbReference type="HAMAP" id="MF_03107">
    <property type="entry name" value="3_ketoreductase"/>
    <property type="match status" value="1"/>
</dbReference>
<keyword evidence="3 12" id="KW-0812">Transmembrane</keyword>
<dbReference type="KEGG" id="yli:2906116"/>
<dbReference type="AlphaFoldDB" id="A0A1D8N405"/>
<evidence type="ECO:0000256" key="1">
    <source>
        <dbReference type="ARBA" id="ARBA00005194"/>
    </source>
</evidence>
<dbReference type="Pfam" id="PF00106">
    <property type="entry name" value="adh_short"/>
    <property type="match status" value="1"/>
</dbReference>
<evidence type="ECO:0000313" key="16">
    <source>
        <dbReference type="EMBL" id="AOW00330.1"/>
    </source>
</evidence>
<name>A0A1D8N405_YARLL</name>
<dbReference type="InterPro" id="IPR036291">
    <property type="entry name" value="NAD(P)-bd_dom_sf"/>
</dbReference>
<keyword evidence="5 12" id="KW-0276">Fatty acid metabolism</keyword>
<dbReference type="FunFam" id="3.40.50.720:FF:000317">
    <property type="entry name" value="Very-long-chain 3-oxoacyl-CoA reductase"/>
    <property type="match status" value="1"/>
</dbReference>
<dbReference type="SUPFAM" id="SSF51735">
    <property type="entry name" value="NAD(P)-binding Rossmann-fold domains"/>
    <property type="match status" value="1"/>
</dbReference>
<proteinExistence type="inferred from homology"/>
<feature type="transmembrane region" description="Helical" evidence="15">
    <location>
        <begin position="265"/>
        <end position="284"/>
    </location>
</feature>
<evidence type="ECO:0000256" key="6">
    <source>
        <dbReference type="ARBA" id="ARBA00022857"/>
    </source>
</evidence>
<dbReference type="PANTHER" id="PTHR43086:SF2">
    <property type="entry name" value="HYDROXYSTEROID DEHYDROGENASE-LIKE PROTEIN 1"/>
    <property type="match status" value="1"/>
</dbReference>
<dbReference type="InterPro" id="IPR020904">
    <property type="entry name" value="Sc_DH/Rdtase_CS"/>
</dbReference>
<keyword evidence="2 12" id="KW-0444">Lipid biosynthesis</keyword>
<keyword evidence="10 12" id="KW-0472">Membrane</keyword>
<evidence type="ECO:0000256" key="11">
    <source>
        <dbReference type="ARBA" id="ARBA00023160"/>
    </source>
</evidence>
<reference evidence="16 17" key="1">
    <citation type="journal article" date="2016" name="PLoS ONE">
        <title>Sequence Assembly of Yarrowia lipolytica Strain W29/CLIB89 Shows Transposable Element Diversity.</title>
        <authorList>
            <person name="Magnan C."/>
            <person name="Yu J."/>
            <person name="Chang I."/>
            <person name="Jahn E."/>
            <person name="Kanomata Y."/>
            <person name="Wu J."/>
            <person name="Zeller M."/>
            <person name="Oakes M."/>
            <person name="Baldi P."/>
            <person name="Sandmeyer S."/>
        </authorList>
    </citation>
    <scope>NUCLEOTIDE SEQUENCE [LARGE SCALE GENOMIC DNA]</scope>
    <source>
        <strain evidence="17">CLIB89(W29)</strain>
    </source>
</reference>
<dbReference type="UniPathway" id="UPA00094"/>
<dbReference type="Gene3D" id="3.40.50.720">
    <property type="entry name" value="NAD(P)-binding Rossmann-like Domain"/>
    <property type="match status" value="1"/>
</dbReference>
<comment type="function">
    <text evidence="12">Component of the microsomal membrane bound fatty acid elongation system, which produces the 26-carbon very long-chain fatty acids (VLCFA) from palmitate. Catalyzes the reduction of the 3-ketoacyl-CoA intermediate that is formed in each cycle of fatty acid elongation. VLCFAs serve as precursors for ceramide and sphingolipids.</text>
</comment>
<comment type="catalytic activity">
    <reaction evidence="12">
        <text>a very-long-chain (3R)-3-hydroxyacyl-CoA + NADP(+) = a very-long-chain 3-oxoacyl-CoA + NADPH + H(+)</text>
        <dbReference type="Rhea" id="RHEA:48680"/>
        <dbReference type="ChEBI" id="CHEBI:15378"/>
        <dbReference type="ChEBI" id="CHEBI:57783"/>
        <dbReference type="ChEBI" id="CHEBI:58349"/>
        <dbReference type="ChEBI" id="CHEBI:85440"/>
        <dbReference type="ChEBI" id="CHEBI:90725"/>
        <dbReference type="EC" id="1.1.1.330"/>
    </reaction>
</comment>
<keyword evidence="9 12" id="KW-0443">Lipid metabolism</keyword>
<feature type="transmembrane region" description="Helical" evidence="15">
    <location>
        <begin position="95"/>
        <end position="114"/>
    </location>
</feature>
<feature type="binding site" evidence="12">
    <location>
        <position position="271"/>
    </location>
    <ligand>
        <name>substrate</name>
    </ligand>
</feature>
<gene>
    <name evidence="16" type="ORF">YALI1_A06453g</name>
</gene>
<evidence type="ECO:0000256" key="7">
    <source>
        <dbReference type="ARBA" id="ARBA00022989"/>
    </source>
</evidence>
<dbReference type="EMBL" id="CP017553">
    <property type="protein sequence ID" value="AOW00330.1"/>
    <property type="molecule type" value="Genomic_DNA"/>
</dbReference>
<feature type="region of interest" description="Disordered" evidence="14">
    <location>
        <begin position="404"/>
        <end position="434"/>
    </location>
</feature>
<evidence type="ECO:0000256" key="5">
    <source>
        <dbReference type="ARBA" id="ARBA00022832"/>
    </source>
</evidence>
<dbReference type="GO" id="GO:0045703">
    <property type="term" value="F:ketoreductase activity"/>
    <property type="evidence" value="ECO:0007669"/>
    <property type="project" value="UniProtKB-UniRule"/>
</dbReference>
<dbReference type="PRINTS" id="PR00080">
    <property type="entry name" value="SDRFAMILY"/>
</dbReference>
<dbReference type="EC" id="1.1.1.330" evidence="12"/>
<dbReference type="eggNOG" id="KOG1014">
    <property type="taxonomic scope" value="Eukaryota"/>
</dbReference>
<dbReference type="CDD" id="cd05356">
    <property type="entry name" value="17beta-HSD1_like_SDR_c"/>
    <property type="match status" value="1"/>
</dbReference>
<evidence type="ECO:0000256" key="4">
    <source>
        <dbReference type="ARBA" id="ARBA00022824"/>
    </source>
</evidence>
<feature type="transmembrane region" description="Helical" evidence="15">
    <location>
        <begin position="367"/>
        <end position="387"/>
    </location>
</feature>
<dbReference type="VEuPathDB" id="FungiDB:YALI0_A06787g"/>
<dbReference type="PRINTS" id="PR00081">
    <property type="entry name" value="GDHRDH"/>
</dbReference>
<comment type="subcellular location">
    <subcellularLocation>
        <location evidence="12">Endoplasmic reticulum membrane</location>
        <topology evidence="12">Single-pass membrane protein</topology>
    </subcellularLocation>
</comment>
<evidence type="ECO:0000256" key="9">
    <source>
        <dbReference type="ARBA" id="ARBA00023098"/>
    </source>
</evidence>
<evidence type="ECO:0000256" key="10">
    <source>
        <dbReference type="ARBA" id="ARBA00023136"/>
    </source>
</evidence>
<keyword evidence="11 12" id="KW-0275">Fatty acid biosynthesis</keyword>
<dbReference type="GO" id="GO:0141040">
    <property type="term" value="F:very-long-chain 3-oxoacyl-CoA reductase activity"/>
    <property type="evidence" value="ECO:0007669"/>
    <property type="project" value="UniProtKB-EC"/>
</dbReference>
<sequence>MDCVDHSNVPRPCVKIPEKWQSAYGILIGWSLLYTNSTTTHTTLTMVYVNAKNYFCDSIINNTDRVLSALIKYHGLSIIAVFLLAIGLFHVALKVVSYVAVLLDVFVLPPTNYLPYGSQRGAWAVVTGASDGIGKEYARQLGLRGFNVFLISRTESKLRELAQEIAEKSKVETKFLAIDVSTDSPQNYKDIETVLETIPSVSILINNVGLSHSIPTPFLETPPAELHNIIAINNLATLKITQLIAPKIVESVKEARATKKFQKGLILTMGSFGGLLPTPLLATYSGSKAFLQHWSNALAVELAPEHVDVELVVSYLVTSAMSKVRKTSALIPNPKQFVTATLSSVGRAGGAQEKFATSTPYWSHALLHWWIAQTVGVFSKLVAGFNYKMHVDIRKRALKKQARQAAGGVADPKNTTAAREGYATESLKNETLKH</sequence>
<dbReference type="InterPro" id="IPR002347">
    <property type="entry name" value="SDR_fam"/>
</dbReference>
<keyword evidence="4 12" id="KW-0256">Endoplasmic reticulum</keyword>
<evidence type="ECO:0000256" key="12">
    <source>
        <dbReference type="HAMAP-Rule" id="MF_03107"/>
    </source>
</evidence>
<dbReference type="GeneID" id="2906116"/>
<organism evidence="16 17">
    <name type="scientific">Yarrowia lipolytica</name>
    <name type="common">Candida lipolytica</name>
    <dbReference type="NCBI Taxonomy" id="4952"/>
    <lineage>
        <taxon>Eukaryota</taxon>
        <taxon>Fungi</taxon>
        <taxon>Dikarya</taxon>
        <taxon>Ascomycota</taxon>
        <taxon>Saccharomycotina</taxon>
        <taxon>Dipodascomycetes</taxon>
        <taxon>Dipodascales</taxon>
        <taxon>Dipodascales incertae sedis</taxon>
        <taxon>Yarrowia</taxon>
    </lineage>
</organism>
<dbReference type="VEuPathDB" id="FungiDB:YALI1_A06453g"/>
<evidence type="ECO:0000256" key="13">
    <source>
        <dbReference type="RuleBase" id="RU000363"/>
    </source>
</evidence>
<dbReference type="PROSITE" id="PS00061">
    <property type="entry name" value="ADH_SHORT"/>
    <property type="match status" value="1"/>
</dbReference>
<dbReference type="GO" id="GO:0030148">
    <property type="term" value="P:sphingolipid biosynthetic process"/>
    <property type="evidence" value="ECO:0007669"/>
    <property type="project" value="UniProtKB-ARBA"/>
</dbReference>
<keyword evidence="7 12" id="KW-1133">Transmembrane helix</keyword>
<comment type="pathway">
    <text evidence="1">Lipid metabolism; fatty acid biosynthesis.</text>
</comment>
<evidence type="ECO:0000256" key="14">
    <source>
        <dbReference type="SAM" id="MobiDB-lite"/>
    </source>
</evidence>
<feature type="active site" description="Proton acceptor" evidence="12">
    <location>
        <position position="284"/>
    </location>
</feature>
<accession>A0A1D8N405</accession>
<evidence type="ECO:0000256" key="15">
    <source>
        <dbReference type="SAM" id="Phobius"/>
    </source>
</evidence>
<keyword evidence="8 12" id="KW-0560">Oxidoreductase</keyword>
<evidence type="ECO:0000256" key="2">
    <source>
        <dbReference type="ARBA" id="ARBA00022516"/>
    </source>
</evidence>
<dbReference type="InterPro" id="IPR027533">
    <property type="entry name" value="3_ketoreductase_fungal"/>
</dbReference>
<evidence type="ECO:0000313" key="17">
    <source>
        <dbReference type="Proteomes" id="UP000182444"/>
    </source>
</evidence>
<keyword evidence="6 12" id="KW-0521">NADP</keyword>
<dbReference type="Proteomes" id="UP000182444">
    <property type="component" value="Chromosome 1A"/>
</dbReference>
<dbReference type="GO" id="GO:0030497">
    <property type="term" value="P:fatty acid elongation"/>
    <property type="evidence" value="ECO:0007669"/>
    <property type="project" value="UniProtKB-UniRule"/>
</dbReference>
<comment type="similarity">
    <text evidence="12 13">Belongs to the short-chain dehydrogenases/reductases (SDR) family.</text>
</comment>
<feature type="transmembrane region" description="Helical" evidence="15">
    <location>
        <begin position="70"/>
        <end position="89"/>
    </location>
</feature>
<dbReference type="GO" id="GO:0005789">
    <property type="term" value="C:endoplasmic reticulum membrane"/>
    <property type="evidence" value="ECO:0007669"/>
    <property type="project" value="UniProtKB-SubCell"/>
</dbReference>
<dbReference type="RefSeq" id="XP_499820.2">
    <property type="nucleotide sequence ID" value="XM_499820.3"/>
</dbReference>
<evidence type="ECO:0000256" key="8">
    <source>
        <dbReference type="ARBA" id="ARBA00023002"/>
    </source>
</evidence>